<reference evidence="2 3" key="2">
    <citation type="submission" date="2020-07" db="EMBL/GenBank/DDBJ databases">
        <title>Genome assembly of wild tea tree DASZ reveals pedigree and selection history of tea varieties.</title>
        <authorList>
            <person name="Zhang W."/>
        </authorList>
    </citation>
    <scope>NUCLEOTIDE SEQUENCE [LARGE SCALE GENOMIC DNA]</scope>
    <source>
        <strain evidence="3">cv. G240</strain>
        <tissue evidence="2">Leaf</tissue>
    </source>
</reference>
<dbReference type="AlphaFoldDB" id="A0A7J7HMZ8"/>
<reference evidence="3" key="1">
    <citation type="journal article" date="2020" name="Nat. Commun.">
        <title>Genome assembly of wild tea tree DASZ reveals pedigree and selection history of tea varieties.</title>
        <authorList>
            <person name="Zhang W."/>
            <person name="Zhang Y."/>
            <person name="Qiu H."/>
            <person name="Guo Y."/>
            <person name="Wan H."/>
            <person name="Zhang X."/>
            <person name="Scossa F."/>
            <person name="Alseekh S."/>
            <person name="Zhang Q."/>
            <person name="Wang P."/>
            <person name="Xu L."/>
            <person name="Schmidt M.H."/>
            <person name="Jia X."/>
            <person name="Li D."/>
            <person name="Zhu A."/>
            <person name="Guo F."/>
            <person name="Chen W."/>
            <person name="Ni D."/>
            <person name="Usadel B."/>
            <person name="Fernie A.R."/>
            <person name="Wen W."/>
        </authorList>
    </citation>
    <scope>NUCLEOTIDE SEQUENCE [LARGE SCALE GENOMIC DNA]</scope>
    <source>
        <strain evidence="3">cv. G240</strain>
    </source>
</reference>
<evidence type="ECO:0000313" key="3">
    <source>
        <dbReference type="Proteomes" id="UP000593564"/>
    </source>
</evidence>
<organism evidence="2 3">
    <name type="scientific">Camellia sinensis</name>
    <name type="common">Tea plant</name>
    <name type="synonym">Thea sinensis</name>
    <dbReference type="NCBI Taxonomy" id="4442"/>
    <lineage>
        <taxon>Eukaryota</taxon>
        <taxon>Viridiplantae</taxon>
        <taxon>Streptophyta</taxon>
        <taxon>Embryophyta</taxon>
        <taxon>Tracheophyta</taxon>
        <taxon>Spermatophyta</taxon>
        <taxon>Magnoliopsida</taxon>
        <taxon>eudicotyledons</taxon>
        <taxon>Gunneridae</taxon>
        <taxon>Pentapetalae</taxon>
        <taxon>asterids</taxon>
        <taxon>Ericales</taxon>
        <taxon>Theaceae</taxon>
        <taxon>Camellia</taxon>
    </lineage>
</organism>
<sequence>MRPSYNPKRPFEENNVSIPKSNDEIQKPITQLWHLNGDCPTKKEDVLRASSIKSFGKKTHRTILEPPRSVEPDLDKQGGGRQLLSNRLNFVGVTRLGVLALVHTVPSEVVIHEWSINEFSATISLCMDGDDSISFNIL</sequence>
<gene>
    <name evidence="2" type="ORF">HYC85_006200</name>
</gene>
<keyword evidence="3" id="KW-1185">Reference proteome</keyword>
<comment type="caution">
    <text evidence="2">The sequence shown here is derived from an EMBL/GenBank/DDBJ whole genome shotgun (WGS) entry which is preliminary data.</text>
</comment>
<feature type="region of interest" description="Disordered" evidence="1">
    <location>
        <begin position="1"/>
        <end position="23"/>
    </location>
</feature>
<accession>A0A7J7HMZ8</accession>
<evidence type="ECO:0000256" key="1">
    <source>
        <dbReference type="SAM" id="MobiDB-lite"/>
    </source>
</evidence>
<name>A0A7J7HMZ8_CAMSI</name>
<dbReference type="EMBL" id="JACBKZ010000003">
    <property type="protein sequence ID" value="KAF5953344.1"/>
    <property type="molecule type" value="Genomic_DNA"/>
</dbReference>
<protein>
    <submittedName>
        <fullName evidence="2">Uncharacterized protein</fullName>
    </submittedName>
</protein>
<dbReference type="Proteomes" id="UP000593564">
    <property type="component" value="Unassembled WGS sequence"/>
</dbReference>
<evidence type="ECO:0000313" key="2">
    <source>
        <dbReference type="EMBL" id="KAF5953344.1"/>
    </source>
</evidence>
<proteinExistence type="predicted"/>